<feature type="non-terminal residue" evidence="1">
    <location>
        <position position="99"/>
    </location>
</feature>
<evidence type="ECO:0000313" key="2">
    <source>
        <dbReference type="Proteomes" id="UP000837857"/>
    </source>
</evidence>
<dbReference type="EMBL" id="OW152836">
    <property type="protein sequence ID" value="CAH2057340.1"/>
    <property type="molecule type" value="Genomic_DNA"/>
</dbReference>
<gene>
    <name evidence="1" type="ORF">IPOD504_LOCUS10171</name>
</gene>
<reference evidence="1" key="1">
    <citation type="submission" date="2022-03" db="EMBL/GenBank/DDBJ databases">
        <authorList>
            <person name="Martin H S."/>
        </authorList>
    </citation>
    <scope>NUCLEOTIDE SEQUENCE</scope>
</reference>
<sequence length="99" mass="10884">MFAARQKGIAFAVRSRWFVSWRASKGKPPAGGVGNHFRSAELCFRVACRHLGARVLGANTWRWAAHLLGSWYACGEYRGALQAGAPLIPLKLSALMLAW</sequence>
<proteinExistence type="predicted"/>
<protein>
    <submittedName>
        <fullName evidence="1">Uncharacterized protein</fullName>
    </submittedName>
</protein>
<accession>A0ABN8ILS0</accession>
<name>A0ABN8ILS0_9NEOP</name>
<organism evidence="1 2">
    <name type="scientific">Iphiclides podalirius</name>
    <name type="common">scarce swallowtail</name>
    <dbReference type="NCBI Taxonomy" id="110791"/>
    <lineage>
        <taxon>Eukaryota</taxon>
        <taxon>Metazoa</taxon>
        <taxon>Ecdysozoa</taxon>
        <taxon>Arthropoda</taxon>
        <taxon>Hexapoda</taxon>
        <taxon>Insecta</taxon>
        <taxon>Pterygota</taxon>
        <taxon>Neoptera</taxon>
        <taxon>Endopterygota</taxon>
        <taxon>Lepidoptera</taxon>
        <taxon>Glossata</taxon>
        <taxon>Ditrysia</taxon>
        <taxon>Papilionoidea</taxon>
        <taxon>Papilionidae</taxon>
        <taxon>Papilioninae</taxon>
        <taxon>Iphiclides</taxon>
    </lineage>
</organism>
<dbReference type="Proteomes" id="UP000837857">
    <property type="component" value="Chromosome 24"/>
</dbReference>
<keyword evidence="2" id="KW-1185">Reference proteome</keyword>
<evidence type="ECO:0000313" key="1">
    <source>
        <dbReference type="EMBL" id="CAH2057340.1"/>
    </source>
</evidence>